<gene>
    <name evidence="2" type="ORF">NM961_07295</name>
</gene>
<feature type="transmembrane region" description="Helical" evidence="1">
    <location>
        <begin position="311"/>
        <end position="332"/>
    </location>
</feature>
<keyword evidence="1" id="KW-0472">Membrane</keyword>
<feature type="transmembrane region" description="Helical" evidence="1">
    <location>
        <begin position="141"/>
        <end position="160"/>
    </location>
</feature>
<proteinExistence type="predicted"/>
<accession>A0ABT1QQG0</accession>
<dbReference type="EMBL" id="JANFQO010000005">
    <property type="protein sequence ID" value="MCQ4164512.1"/>
    <property type="molecule type" value="Genomic_DNA"/>
</dbReference>
<feature type="transmembrane region" description="Helical" evidence="1">
    <location>
        <begin position="172"/>
        <end position="191"/>
    </location>
</feature>
<organism evidence="2 3">
    <name type="scientific">Tahibacter harae</name>
    <dbReference type="NCBI Taxonomy" id="2963937"/>
    <lineage>
        <taxon>Bacteria</taxon>
        <taxon>Pseudomonadati</taxon>
        <taxon>Pseudomonadota</taxon>
        <taxon>Gammaproteobacteria</taxon>
        <taxon>Lysobacterales</taxon>
        <taxon>Rhodanobacteraceae</taxon>
        <taxon>Tahibacter</taxon>
    </lineage>
</organism>
<evidence type="ECO:0008006" key="4">
    <source>
        <dbReference type="Google" id="ProtNLM"/>
    </source>
</evidence>
<sequence length="658" mass="71084">MDSHPVGAVTARDDALPGRAGRRFASRRLALLAMLLVVTVVGLARLSLIADYGTSVPYWDQWGAEGGALYLPMVDGNYDWRQLWTAHNEHRIAASRLLAMGLFRLNDGQWDGRVESNANVIIYLFSIGLLAWLLVRRTPWPLAAALCLLLVLIGVLPYGWENTLAGFQSGFHFLYLFTLLSLWIAAVRPAGAVTAGLLLVLSVCAQFSIAAGLLTPFVALFVLGLRWLAGQDSLKRLALPAGALLLVAAAAVAAYPGQSASWLKAQNLGEYFHALGIFASWPSSVPVALLALVPFLFLLAQMWRRRSYDPLDAFFAGIYVWALATAAASAYSRGHGLELVTARYTEVLALGALAAAYFALTLVRRAPGRWRALCLVPLAVVLPAVGIGLVQQTRLQWRPLQEHFFSTRIGAGYVRSFLDGAERILLGKHGPYVLNPDPPSLGRSLSDAKVRSLLPLSLRPADEPLPWGNPTRCRWQLSDASTVPARGGLVCNTPAAGIAVGPLSRYAYAVWDLLRSPPAALQPAAPPPVDPAARCALDRVNLAELDQSRQVDMPFMPAVRLTGWSVRPGFAPADPLIVSLVPEQGPAFALQIDDRQVRPELAAIFKDAMQQDAGFDGYVGTATLPPARYRVLLGRSGHTCDSGAVLAVGKASDERMLY</sequence>
<evidence type="ECO:0000313" key="3">
    <source>
        <dbReference type="Proteomes" id="UP001165498"/>
    </source>
</evidence>
<name>A0ABT1QQG0_9GAMM</name>
<dbReference type="RefSeq" id="WP_255913276.1">
    <property type="nucleotide sequence ID" value="NZ_JANFQO010000005.1"/>
</dbReference>
<keyword evidence="1" id="KW-0812">Transmembrane</keyword>
<protein>
    <recommendedName>
        <fullName evidence="4">4-amino-4-deoxy-L-arabinose transferase-like glycosyltransferase</fullName>
    </recommendedName>
</protein>
<feature type="transmembrane region" description="Helical" evidence="1">
    <location>
        <begin position="344"/>
        <end position="363"/>
    </location>
</feature>
<feature type="transmembrane region" description="Helical" evidence="1">
    <location>
        <begin position="275"/>
        <end position="299"/>
    </location>
</feature>
<evidence type="ECO:0000313" key="2">
    <source>
        <dbReference type="EMBL" id="MCQ4164512.1"/>
    </source>
</evidence>
<feature type="transmembrane region" description="Helical" evidence="1">
    <location>
        <begin position="237"/>
        <end position="255"/>
    </location>
</feature>
<keyword evidence="3" id="KW-1185">Reference proteome</keyword>
<reference evidence="2" key="1">
    <citation type="submission" date="2022-07" db="EMBL/GenBank/DDBJ databases">
        <title>Tahibacter sp., a new gammaproteobacterium isolated from the silt sample collected at pig farm.</title>
        <authorList>
            <person name="Chen H."/>
        </authorList>
    </citation>
    <scope>NUCLEOTIDE SEQUENCE</scope>
    <source>
        <strain evidence="2">P2K</strain>
    </source>
</reference>
<evidence type="ECO:0000256" key="1">
    <source>
        <dbReference type="SAM" id="Phobius"/>
    </source>
</evidence>
<comment type="caution">
    <text evidence="2">The sequence shown here is derived from an EMBL/GenBank/DDBJ whole genome shotgun (WGS) entry which is preliminary data.</text>
</comment>
<feature type="transmembrane region" description="Helical" evidence="1">
    <location>
        <begin position="370"/>
        <end position="390"/>
    </location>
</feature>
<dbReference type="Proteomes" id="UP001165498">
    <property type="component" value="Unassembled WGS sequence"/>
</dbReference>
<feature type="transmembrane region" description="Helical" evidence="1">
    <location>
        <begin position="29"/>
        <end position="50"/>
    </location>
</feature>
<keyword evidence="1" id="KW-1133">Transmembrane helix</keyword>
<feature type="transmembrane region" description="Helical" evidence="1">
    <location>
        <begin position="197"/>
        <end position="225"/>
    </location>
</feature>